<proteinExistence type="predicted"/>
<dbReference type="EMBL" id="JBHSKX010000001">
    <property type="protein sequence ID" value="MFC5366374.1"/>
    <property type="molecule type" value="Genomic_DNA"/>
</dbReference>
<evidence type="ECO:0000256" key="1">
    <source>
        <dbReference type="SAM" id="Phobius"/>
    </source>
</evidence>
<evidence type="ECO:0000313" key="3">
    <source>
        <dbReference type="Proteomes" id="UP001596201"/>
    </source>
</evidence>
<evidence type="ECO:0000313" key="2">
    <source>
        <dbReference type="EMBL" id="MFC5366374.1"/>
    </source>
</evidence>
<keyword evidence="3" id="KW-1185">Reference proteome</keyword>
<feature type="transmembrane region" description="Helical" evidence="1">
    <location>
        <begin position="31"/>
        <end position="51"/>
    </location>
</feature>
<protein>
    <submittedName>
        <fullName evidence="2">Uncharacterized protein</fullName>
    </submittedName>
</protein>
<gene>
    <name evidence="2" type="ORF">ACFPJ5_05440</name>
</gene>
<dbReference type="RefSeq" id="WP_227228276.1">
    <property type="nucleotide sequence ID" value="NZ_JAJCVJ010000001.1"/>
</dbReference>
<organism evidence="2 3">
    <name type="scientific">Salinirubrum litoreum</name>
    <dbReference type="NCBI Taxonomy" id="1126234"/>
    <lineage>
        <taxon>Archaea</taxon>
        <taxon>Methanobacteriati</taxon>
        <taxon>Methanobacteriota</taxon>
        <taxon>Stenosarchaea group</taxon>
        <taxon>Halobacteria</taxon>
        <taxon>Halobacteriales</taxon>
        <taxon>Haloferacaceae</taxon>
        <taxon>Salinirubrum</taxon>
    </lineage>
</organism>
<keyword evidence="1" id="KW-0812">Transmembrane</keyword>
<sequence length="59" mass="5546">MAVDTKKVAGGAGLLLVSSVILLGTGVSNSIPAALVVLAAIGMSAGALLLGTSEGGRPV</sequence>
<keyword evidence="1" id="KW-1133">Transmembrane helix</keyword>
<dbReference type="AlphaFoldDB" id="A0ABD5R8K7"/>
<dbReference type="Proteomes" id="UP001596201">
    <property type="component" value="Unassembled WGS sequence"/>
</dbReference>
<feature type="transmembrane region" description="Helical" evidence="1">
    <location>
        <begin position="7"/>
        <end position="25"/>
    </location>
</feature>
<accession>A0ABD5R8K7</accession>
<reference evidence="2 3" key="1">
    <citation type="journal article" date="2019" name="Int. J. Syst. Evol. Microbiol.">
        <title>The Global Catalogue of Microorganisms (GCM) 10K type strain sequencing project: providing services to taxonomists for standard genome sequencing and annotation.</title>
        <authorList>
            <consortium name="The Broad Institute Genomics Platform"/>
            <consortium name="The Broad Institute Genome Sequencing Center for Infectious Disease"/>
            <person name="Wu L."/>
            <person name="Ma J."/>
        </authorList>
    </citation>
    <scope>NUCLEOTIDE SEQUENCE [LARGE SCALE GENOMIC DNA]</scope>
    <source>
        <strain evidence="2 3">CGMCC 1.12237</strain>
    </source>
</reference>
<keyword evidence="1" id="KW-0472">Membrane</keyword>
<comment type="caution">
    <text evidence="2">The sequence shown here is derived from an EMBL/GenBank/DDBJ whole genome shotgun (WGS) entry which is preliminary data.</text>
</comment>
<name>A0ABD5R8K7_9EURY</name>